<gene>
    <name evidence="4" type="ORF">IWA51_00840</name>
</gene>
<dbReference type="SUPFAM" id="SSF46689">
    <property type="entry name" value="Homeodomain-like"/>
    <property type="match status" value="1"/>
</dbReference>
<keyword evidence="5" id="KW-1185">Reference proteome</keyword>
<dbReference type="RefSeq" id="WP_198442792.1">
    <property type="nucleotide sequence ID" value="NZ_CP064936.1"/>
</dbReference>
<dbReference type="Gene3D" id="1.10.10.60">
    <property type="entry name" value="Homeodomain-like"/>
    <property type="match status" value="1"/>
</dbReference>
<dbReference type="Gene3D" id="1.10.357.10">
    <property type="entry name" value="Tetracycline Repressor, domain 2"/>
    <property type="match status" value="1"/>
</dbReference>
<evidence type="ECO:0000313" key="4">
    <source>
        <dbReference type="EMBL" id="QQA01200.1"/>
    </source>
</evidence>
<evidence type="ECO:0000313" key="5">
    <source>
        <dbReference type="Proteomes" id="UP000595224"/>
    </source>
</evidence>
<organism evidence="4 5">
    <name type="scientific">Treponema peruense</name>
    <dbReference type="NCBI Taxonomy" id="2787628"/>
    <lineage>
        <taxon>Bacteria</taxon>
        <taxon>Pseudomonadati</taxon>
        <taxon>Spirochaetota</taxon>
        <taxon>Spirochaetia</taxon>
        <taxon>Spirochaetales</taxon>
        <taxon>Treponemataceae</taxon>
        <taxon>Treponema</taxon>
    </lineage>
</organism>
<dbReference type="PANTHER" id="PTHR43479">
    <property type="entry name" value="ACREF/ENVCD OPERON REPRESSOR-RELATED"/>
    <property type="match status" value="1"/>
</dbReference>
<dbReference type="PROSITE" id="PS50977">
    <property type="entry name" value="HTH_TETR_2"/>
    <property type="match status" value="1"/>
</dbReference>
<dbReference type="PANTHER" id="PTHR43479:SF11">
    <property type="entry name" value="ACREF_ENVCD OPERON REPRESSOR-RELATED"/>
    <property type="match status" value="1"/>
</dbReference>
<dbReference type="AlphaFoldDB" id="A0A7T3RDS1"/>
<feature type="DNA-binding region" description="H-T-H motif" evidence="2">
    <location>
        <begin position="29"/>
        <end position="48"/>
    </location>
</feature>
<dbReference type="SUPFAM" id="SSF48498">
    <property type="entry name" value="Tetracyclin repressor-like, C-terminal domain"/>
    <property type="match status" value="1"/>
</dbReference>
<accession>A0A7T3RDS1</accession>
<sequence length="197" mass="22399">MRNANPELVSSIKKRTLELLMEKEPEEIGMREIAKKCGVSATAIYHYYRDKDCLFQSISLDCLNQINSVIEAAAEKAASSKEKVLAAIRAFRNWSLKNPRVASLVMEKIKSAVNLPPEETEKFYVCNRTGEKLLELCIAEGVARSENPRLDVGVLVFGLWGCLQSVISRKSEVEYWENSEPFTERFISMWAENIFVN</sequence>
<name>A0A7T3RDS1_9SPIR</name>
<dbReference type="InterPro" id="IPR001647">
    <property type="entry name" value="HTH_TetR"/>
</dbReference>
<evidence type="ECO:0000259" key="3">
    <source>
        <dbReference type="PROSITE" id="PS50977"/>
    </source>
</evidence>
<proteinExistence type="predicted"/>
<feature type="domain" description="HTH tetR-type" evidence="3">
    <location>
        <begin position="6"/>
        <end position="66"/>
    </location>
</feature>
<evidence type="ECO:0000256" key="1">
    <source>
        <dbReference type="ARBA" id="ARBA00023125"/>
    </source>
</evidence>
<dbReference type="KEGG" id="tper:IWA51_00840"/>
<dbReference type="InterPro" id="IPR009057">
    <property type="entry name" value="Homeodomain-like_sf"/>
</dbReference>
<evidence type="ECO:0000256" key="2">
    <source>
        <dbReference type="PROSITE-ProRule" id="PRU00335"/>
    </source>
</evidence>
<protein>
    <submittedName>
        <fullName evidence="4">TetR/AcrR family transcriptional regulator</fullName>
    </submittedName>
</protein>
<dbReference type="EMBL" id="CP064936">
    <property type="protein sequence ID" value="QQA01200.1"/>
    <property type="molecule type" value="Genomic_DNA"/>
</dbReference>
<dbReference type="Proteomes" id="UP000595224">
    <property type="component" value="Chromosome"/>
</dbReference>
<dbReference type="GO" id="GO:0003677">
    <property type="term" value="F:DNA binding"/>
    <property type="evidence" value="ECO:0007669"/>
    <property type="project" value="UniProtKB-UniRule"/>
</dbReference>
<dbReference type="InterPro" id="IPR050624">
    <property type="entry name" value="HTH-type_Tx_Regulator"/>
</dbReference>
<reference evidence="4 5" key="1">
    <citation type="submission" date="2020-11" db="EMBL/GenBank/DDBJ databases">
        <title>Treponema Peruensis nv. sp., first commensal Treponema isolated from human feces.</title>
        <authorList>
            <person name="Belkhou C."/>
            <person name="Raes J."/>
        </authorList>
    </citation>
    <scope>NUCLEOTIDE SEQUENCE [LARGE SCALE GENOMIC DNA]</scope>
    <source>
        <strain evidence="4 5">RCC2812</strain>
    </source>
</reference>
<keyword evidence="1 2" id="KW-0238">DNA-binding</keyword>
<dbReference type="InterPro" id="IPR036271">
    <property type="entry name" value="Tet_transcr_reg_TetR-rel_C_sf"/>
</dbReference>
<dbReference type="Pfam" id="PF00440">
    <property type="entry name" value="TetR_N"/>
    <property type="match status" value="1"/>
</dbReference>